<dbReference type="PROSITE" id="PS01296">
    <property type="entry name" value="RSMI"/>
    <property type="match status" value="1"/>
</dbReference>
<keyword evidence="2 6" id="KW-0698">rRNA processing</keyword>
<comment type="similarity">
    <text evidence="6">Belongs to the methyltransferase superfamily. RsmI family.</text>
</comment>
<comment type="catalytic activity">
    <reaction evidence="6">
        <text>cytidine(1402) in 16S rRNA + S-adenosyl-L-methionine = 2'-O-methylcytidine(1402) in 16S rRNA + S-adenosyl-L-homocysteine + H(+)</text>
        <dbReference type="Rhea" id="RHEA:42924"/>
        <dbReference type="Rhea" id="RHEA-COMP:10285"/>
        <dbReference type="Rhea" id="RHEA-COMP:10286"/>
        <dbReference type="ChEBI" id="CHEBI:15378"/>
        <dbReference type="ChEBI" id="CHEBI:57856"/>
        <dbReference type="ChEBI" id="CHEBI:59789"/>
        <dbReference type="ChEBI" id="CHEBI:74495"/>
        <dbReference type="ChEBI" id="CHEBI:82748"/>
        <dbReference type="EC" id="2.1.1.198"/>
    </reaction>
</comment>
<dbReference type="InterPro" id="IPR014776">
    <property type="entry name" value="4pyrrole_Mease_sub2"/>
</dbReference>
<comment type="subcellular location">
    <subcellularLocation>
        <location evidence="6">Cytoplasm</location>
    </subcellularLocation>
</comment>
<dbReference type="Gene3D" id="3.40.1010.10">
    <property type="entry name" value="Cobalt-precorrin-4 Transmethylase, Domain 1"/>
    <property type="match status" value="1"/>
</dbReference>
<accession>A0A9X4XIQ2</accession>
<dbReference type="EMBL" id="WMQE01000025">
    <property type="protein sequence ID" value="MTK21907.1"/>
    <property type="molecule type" value="Genomic_DNA"/>
</dbReference>
<keyword evidence="3 6" id="KW-0489">Methyltransferase</keyword>
<dbReference type="Gene3D" id="3.30.950.10">
    <property type="entry name" value="Methyltransferase, Cobalt-precorrin-4 Transmethylase, Domain 2"/>
    <property type="match status" value="1"/>
</dbReference>
<dbReference type="Proteomes" id="UP000487649">
    <property type="component" value="Unassembled WGS sequence"/>
</dbReference>
<dbReference type="Pfam" id="PF00590">
    <property type="entry name" value="TP_methylase"/>
    <property type="match status" value="1"/>
</dbReference>
<protein>
    <recommendedName>
        <fullName evidence="6">Ribosomal RNA small subunit methyltransferase I</fullName>
        <ecNumber evidence="6">2.1.1.198</ecNumber>
    </recommendedName>
    <alternativeName>
        <fullName evidence="6">16S rRNA 2'-O-ribose C1402 methyltransferase</fullName>
    </alternativeName>
    <alternativeName>
        <fullName evidence="6">rRNA (cytidine-2'-O-)-methyltransferase RsmI</fullName>
    </alternativeName>
</protein>
<dbReference type="InterPro" id="IPR014777">
    <property type="entry name" value="4pyrrole_Mease_sub1"/>
</dbReference>
<dbReference type="GO" id="GO:0070677">
    <property type="term" value="F:rRNA (cytosine-2'-O-)-methyltransferase activity"/>
    <property type="evidence" value="ECO:0007669"/>
    <property type="project" value="UniProtKB-UniRule"/>
</dbReference>
<proteinExistence type="inferred from homology"/>
<dbReference type="CDD" id="cd11648">
    <property type="entry name" value="RsmI"/>
    <property type="match status" value="1"/>
</dbReference>
<evidence type="ECO:0000313" key="9">
    <source>
        <dbReference type="Proteomes" id="UP000487649"/>
    </source>
</evidence>
<dbReference type="FunFam" id="3.40.1010.10:FF:000002">
    <property type="entry name" value="Ribosomal RNA small subunit methyltransferase I"/>
    <property type="match status" value="1"/>
</dbReference>
<dbReference type="FunFam" id="3.30.950.10:FF:000002">
    <property type="entry name" value="Ribosomal RNA small subunit methyltransferase I"/>
    <property type="match status" value="1"/>
</dbReference>
<comment type="function">
    <text evidence="6">Catalyzes the 2'-O-methylation of the ribose of cytidine 1402 (C1402) in 16S rRNA.</text>
</comment>
<dbReference type="NCBIfam" id="TIGR00096">
    <property type="entry name" value="16S rRNA (cytidine(1402)-2'-O)-methyltransferase"/>
    <property type="match status" value="1"/>
</dbReference>
<dbReference type="OrthoDB" id="9809084at2"/>
<evidence type="ECO:0000256" key="6">
    <source>
        <dbReference type="HAMAP-Rule" id="MF_01877"/>
    </source>
</evidence>
<dbReference type="EC" id="2.1.1.198" evidence="6"/>
<evidence type="ECO:0000259" key="7">
    <source>
        <dbReference type="Pfam" id="PF00590"/>
    </source>
</evidence>
<dbReference type="InterPro" id="IPR008189">
    <property type="entry name" value="rRNA_ssu_MeTfrase_I"/>
</dbReference>
<dbReference type="PIRSF" id="PIRSF005917">
    <property type="entry name" value="MTase_YraL"/>
    <property type="match status" value="1"/>
</dbReference>
<dbReference type="PANTHER" id="PTHR46111">
    <property type="entry name" value="RIBOSOMAL RNA SMALL SUBUNIT METHYLTRANSFERASE I"/>
    <property type="match status" value="1"/>
</dbReference>
<sequence length="294" mass="33051">MACDIDGVKIMQIQKSFKQDLASLYLVATPIGNLGDMTPRGIEVLKSVDMIAAEDTRHTKKLCHVYEIETPLTSYHEHNKGTKGDYIIELLSEGKNVALVSDAGLPCISDPGYEIVAEAIKAGFAVIPVPGANAALSALIASGLVPQPFLFYGFLNRVKSKKKKELEELKYQPFTTIYYESPHRIKETLQAMQEVLGNRRIVIARELTKQYEEFVRGTVEECLNIVDDLRGEMVVIVEGSTETKEETLWWQELEVVDHVEHYVSEGFSTNESIKRVAKERGLAKNEVYRAYHVN</sequence>
<dbReference type="GO" id="GO:0005737">
    <property type="term" value="C:cytoplasm"/>
    <property type="evidence" value="ECO:0007669"/>
    <property type="project" value="UniProtKB-SubCell"/>
</dbReference>
<evidence type="ECO:0000313" key="8">
    <source>
        <dbReference type="EMBL" id="MTK21907.1"/>
    </source>
</evidence>
<evidence type="ECO:0000256" key="3">
    <source>
        <dbReference type="ARBA" id="ARBA00022603"/>
    </source>
</evidence>
<dbReference type="PANTHER" id="PTHR46111:SF1">
    <property type="entry name" value="RIBOSOMAL RNA SMALL SUBUNIT METHYLTRANSFERASE I"/>
    <property type="match status" value="1"/>
</dbReference>
<feature type="domain" description="Tetrapyrrole methylase" evidence="7">
    <location>
        <begin position="24"/>
        <end position="221"/>
    </location>
</feature>
<dbReference type="InterPro" id="IPR035996">
    <property type="entry name" value="4pyrrol_Methylase_sf"/>
</dbReference>
<gene>
    <name evidence="6 8" type="primary">rsmI</name>
    <name evidence="8" type="ORF">GMA92_10815</name>
</gene>
<evidence type="ECO:0000256" key="5">
    <source>
        <dbReference type="ARBA" id="ARBA00022691"/>
    </source>
</evidence>
<evidence type="ECO:0000256" key="2">
    <source>
        <dbReference type="ARBA" id="ARBA00022552"/>
    </source>
</evidence>
<keyword evidence="4 6" id="KW-0808">Transferase</keyword>
<name>A0A9X4XIQ2_9FIRM</name>
<keyword evidence="5 6" id="KW-0949">S-adenosyl-L-methionine</keyword>
<evidence type="ECO:0000256" key="4">
    <source>
        <dbReference type="ARBA" id="ARBA00022679"/>
    </source>
</evidence>
<evidence type="ECO:0000256" key="1">
    <source>
        <dbReference type="ARBA" id="ARBA00022490"/>
    </source>
</evidence>
<dbReference type="AlphaFoldDB" id="A0A9X4XIQ2"/>
<dbReference type="InterPro" id="IPR000878">
    <property type="entry name" value="4pyrrol_Mease"/>
</dbReference>
<keyword evidence="1 6" id="KW-0963">Cytoplasm</keyword>
<organism evidence="8 9">
    <name type="scientific">Turicibacter sanguinis</name>
    <dbReference type="NCBI Taxonomy" id="154288"/>
    <lineage>
        <taxon>Bacteria</taxon>
        <taxon>Bacillati</taxon>
        <taxon>Bacillota</taxon>
        <taxon>Erysipelotrichia</taxon>
        <taxon>Erysipelotrichales</taxon>
        <taxon>Turicibacteraceae</taxon>
        <taxon>Turicibacter</taxon>
    </lineage>
</organism>
<dbReference type="SUPFAM" id="SSF53790">
    <property type="entry name" value="Tetrapyrrole methylase"/>
    <property type="match status" value="1"/>
</dbReference>
<reference evidence="8 9" key="1">
    <citation type="journal article" date="2019" name="Nat. Med.">
        <title>A library of human gut bacterial isolates paired with longitudinal multiomics data enables mechanistic microbiome research.</title>
        <authorList>
            <person name="Poyet M."/>
            <person name="Groussin M."/>
            <person name="Gibbons S.M."/>
            <person name="Avila-Pacheco J."/>
            <person name="Jiang X."/>
            <person name="Kearney S.M."/>
            <person name="Perrotta A.R."/>
            <person name="Berdy B."/>
            <person name="Zhao S."/>
            <person name="Lieberman T.D."/>
            <person name="Swanson P.K."/>
            <person name="Smith M."/>
            <person name="Roesemann S."/>
            <person name="Alexander J.E."/>
            <person name="Rich S.A."/>
            <person name="Livny J."/>
            <person name="Vlamakis H."/>
            <person name="Clish C."/>
            <person name="Bullock K."/>
            <person name="Deik A."/>
            <person name="Scott J."/>
            <person name="Pierce K.A."/>
            <person name="Xavier R.J."/>
            <person name="Alm E.J."/>
        </authorList>
    </citation>
    <scope>NUCLEOTIDE SEQUENCE [LARGE SCALE GENOMIC DNA]</scope>
    <source>
        <strain evidence="8 9">BIOML-A198</strain>
    </source>
</reference>
<dbReference type="InterPro" id="IPR018063">
    <property type="entry name" value="SAM_MeTrfase_RsmI_CS"/>
</dbReference>
<dbReference type="HAMAP" id="MF_01877">
    <property type="entry name" value="16SrRNA_methyltr_I"/>
    <property type="match status" value="1"/>
</dbReference>
<comment type="caution">
    <text evidence="8">The sequence shown here is derived from an EMBL/GenBank/DDBJ whole genome shotgun (WGS) entry which is preliminary data.</text>
</comment>